<protein>
    <recommendedName>
        <fullName evidence="5">Proline iminopeptidase</fullName>
        <ecNumber evidence="4">3.4.11.5</ecNumber>
    </recommendedName>
    <alternativeName>
        <fullName evidence="10">Prolyl aminopeptidase</fullName>
    </alternativeName>
</protein>
<evidence type="ECO:0000256" key="3">
    <source>
        <dbReference type="ARBA" id="ARBA00010088"/>
    </source>
</evidence>
<keyword evidence="8" id="KW-0645">Protease</keyword>
<keyword evidence="7" id="KW-0963">Cytoplasm</keyword>
<proteinExistence type="inferred from homology"/>
<dbReference type="GO" id="GO:0016787">
    <property type="term" value="F:hydrolase activity"/>
    <property type="evidence" value="ECO:0007669"/>
    <property type="project" value="UniProtKB-KW"/>
</dbReference>
<keyword evidence="14" id="KW-1185">Reference proteome</keyword>
<dbReference type="PRINTS" id="PR00793">
    <property type="entry name" value="PROAMNOPTASE"/>
</dbReference>
<feature type="chain" id="PRO_5047073376" description="Proline iminopeptidase" evidence="11">
    <location>
        <begin position="29"/>
        <end position="378"/>
    </location>
</feature>
<dbReference type="Pfam" id="PF00561">
    <property type="entry name" value="Abhydrolase_1"/>
    <property type="match status" value="1"/>
</dbReference>
<keyword evidence="11" id="KW-0732">Signal</keyword>
<evidence type="ECO:0000256" key="7">
    <source>
        <dbReference type="ARBA" id="ARBA00022490"/>
    </source>
</evidence>
<name>A0ABX5PAW4_9PROT</name>
<keyword evidence="9 13" id="KW-0378">Hydrolase</keyword>
<dbReference type="InterPro" id="IPR029058">
    <property type="entry name" value="AB_hydrolase_fold"/>
</dbReference>
<evidence type="ECO:0000256" key="1">
    <source>
        <dbReference type="ARBA" id="ARBA00001585"/>
    </source>
</evidence>
<dbReference type="SUPFAM" id="SSF53474">
    <property type="entry name" value="alpha/beta-Hydrolases"/>
    <property type="match status" value="1"/>
</dbReference>
<feature type="domain" description="AB hydrolase-1" evidence="12">
    <location>
        <begin position="81"/>
        <end position="332"/>
    </location>
</feature>
<dbReference type="EC" id="3.4.11.5" evidence="4"/>
<comment type="subcellular location">
    <subcellularLocation>
        <location evidence="2">Cytoplasm</location>
    </subcellularLocation>
</comment>
<evidence type="ECO:0000256" key="8">
    <source>
        <dbReference type="ARBA" id="ARBA00022670"/>
    </source>
</evidence>
<organism evidence="13 14">
    <name type="scientific">Novacetimonas pomaceti</name>
    <dbReference type="NCBI Taxonomy" id="2021998"/>
    <lineage>
        <taxon>Bacteria</taxon>
        <taxon>Pseudomonadati</taxon>
        <taxon>Pseudomonadota</taxon>
        <taxon>Alphaproteobacteria</taxon>
        <taxon>Acetobacterales</taxon>
        <taxon>Acetobacteraceae</taxon>
        <taxon>Novacetimonas</taxon>
    </lineage>
</organism>
<evidence type="ECO:0000256" key="4">
    <source>
        <dbReference type="ARBA" id="ARBA00012568"/>
    </source>
</evidence>
<gene>
    <name evidence="13" type="ORF">C3920_00815</name>
</gene>
<evidence type="ECO:0000256" key="11">
    <source>
        <dbReference type="SAM" id="SignalP"/>
    </source>
</evidence>
<evidence type="ECO:0000313" key="14">
    <source>
        <dbReference type="Proteomes" id="UP000248116"/>
    </source>
</evidence>
<dbReference type="PANTHER" id="PTHR43722">
    <property type="entry name" value="PROLINE IMINOPEPTIDASE"/>
    <property type="match status" value="1"/>
</dbReference>
<accession>A0ABX5PAW4</accession>
<dbReference type="Proteomes" id="UP000248116">
    <property type="component" value="Unassembled WGS sequence"/>
</dbReference>
<evidence type="ECO:0000259" key="12">
    <source>
        <dbReference type="Pfam" id="PF00561"/>
    </source>
</evidence>
<evidence type="ECO:0000256" key="2">
    <source>
        <dbReference type="ARBA" id="ARBA00004496"/>
    </source>
</evidence>
<evidence type="ECO:0000313" key="13">
    <source>
        <dbReference type="EMBL" id="PYD49181.1"/>
    </source>
</evidence>
<evidence type="ECO:0000256" key="10">
    <source>
        <dbReference type="ARBA" id="ARBA00029605"/>
    </source>
</evidence>
<reference evidence="13 14" key="1">
    <citation type="submission" date="2018-02" db="EMBL/GenBank/DDBJ databases">
        <authorList>
            <person name="Skraban J."/>
            <person name="Trcek J."/>
        </authorList>
    </citation>
    <scope>NUCLEOTIDE SEQUENCE [LARGE SCALE GENOMIC DNA]</scope>
    <source>
        <strain evidence="13 14">AV446</strain>
    </source>
</reference>
<evidence type="ECO:0000256" key="6">
    <source>
        <dbReference type="ARBA" id="ARBA00022438"/>
    </source>
</evidence>
<dbReference type="PANTHER" id="PTHR43722:SF1">
    <property type="entry name" value="PROLINE IMINOPEPTIDASE"/>
    <property type="match status" value="1"/>
</dbReference>
<dbReference type="InterPro" id="IPR000073">
    <property type="entry name" value="AB_hydrolase_1"/>
</dbReference>
<comment type="catalytic activity">
    <reaction evidence="1">
        <text>Release of N-terminal proline from a peptide.</text>
        <dbReference type="EC" id="3.4.11.5"/>
    </reaction>
</comment>
<evidence type="ECO:0000256" key="9">
    <source>
        <dbReference type="ARBA" id="ARBA00022801"/>
    </source>
</evidence>
<comment type="caution">
    <text evidence="13">The sequence shown here is derived from an EMBL/GenBank/DDBJ whole genome shotgun (WGS) entry which is preliminary data.</text>
</comment>
<dbReference type="EMBL" id="PRCW01000009">
    <property type="protein sequence ID" value="PYD49181.1"/>
    <property type="molecule type" value="Genomic_DNA"/>
</dbReference>
<dbReference type="InterPro" id="IPR002410">
    <property type="entry name" value="Peptidase_S33"/>
</dbReference>
<evidence type="ECO:0000256" key="5">
    <source>
        <dbReference type="ARBA" id="ARBA00021843"/>
    </source>
</evidence>
<feature type="signal peptide" evidence="11">
    <location>
        <begin position="1"/>
        <end position="28"/>
    </location>
</feature>
<keyword evidence="6" id="KW-0031">Aminopeptidase</keyword>
<comment type="similarity">
    <text evidence="3">Belongs to the peptidase S33 family.</text>
</comment>
<dbReference type="InterPro" id="IPR005944">
    <property type="entry name" value="Pro_iminopeptidase"/>
</dbReference>
<sequence>MSGCMMKRIPAVLAIAAISMFPAAPVLADEPRQTFTRAEVAGIIGDIQKIVTPDGVQEQLEIPIGGIRQWISVRGRDRRNPILLVIHGGPGSVEMPLGWTYQQGWEDYFTVVQWDQRGAGKTYAANDPALVRPTLTIERMVADAGEVVQYLQKRYDRKKIFVLGHSWGSVIGLSLAQRHPDWLYAYVGEGQLLNGDDNERVGYANTLKAARQAGNAEAVRQLEAIAPYPDTDGGTPLEKVRVDRKWSGYYGGLAAGRSSLDWYGNALEMSPEYSDRDIAAIDAGTAMSLRALLPQEARLDLTGMTTFATPVIIFAGRHDNTTPSENVAAWLPKVQAPFKKIIWFENSAHMIATEEPGRVLVHLVQDVRPFAGNDLPDR</sequence>
<dbReference type="Gene3D" id="3.40.50.1820">
    <property type="entry name" value="alpha/beta hydrolase"/>
    <property type="match status" value="1"/>
</dbReference>